<dbReference type="WBParaSite" id="Pan_g22100.t1">
    <property type="protein sequence ID" value="Pan_g22100.t1"/>
    <property type="gene ID" value="Pan_g22100"/>
</dbReference>
<evidence type="ECO:0000313" key="1">
    <source>
        <dbReference type="Proteomes" id="UP000492821"/>
    </source>
</evidence>
<accession>A0A7E4VKN2</accession>
<name>A0A7E4VKN2_PANRE</name>
<sequence>MDASMKLPAAINVVLIYSTDSTNQKAVDTSIERQSRQMLEVSKDTRFHGKIGSDCHRLRLIRAKSISIAAPRWPEPVG</sequence>
<proteinExistence type="predicted"/>
<dbReference type="Proteomes" id="UP000492821">
    <property type="component" value="Unassembled WGS sequence"/>
</dbReference>
<keyword evidence="1" id="KW-1185">Reference proteome</keyword>
<reference evidence="1" key="1">
    <citation type="journal article" date="2013" name="Genetics">
        <title>The draft genome and transcriptome of Panagrellus redivivus are shaped by the harsh demands of a free-living lifestyle.</title>
        <authorList>
            <person name="Srinivasan J."/>
            <person name="Dillman A.R."/>
            <person name="Macchietto M.G."/>
            <person name="Heikkinen L."/>
            <person name="Lakso M."/>
            <person name="Fracchia K.M."/>
            <person name="Antoshechkin I."/>
            <person name="Mortazavi A."/>
            <person name="Wong G."/>
            <person name="Sternberg P.W."/>
        </authorList>
    </citation>
    <scope>NUCLEOTIDE SEQUENCE [LARGE SCALE GENOMIC DNA]</scope>
    <source>
        <strain evidence="1">MT8872</strain>
    </source>
</reference>
<protein>
    <submittedName>
        <fullName evidence="2">Resolvase/invertase-type recombinase catalytic domain-containing protein</fullName>
    </submittedName>
</protein>
<evidence type="ECO:0000313" key="2">
    <source>
        <dbReference type="WBParaSite" id="Pan_g22100.t1"/>
    </source>
</evidence>
<organism evidence="1 2">
    <name type="scientific">Panagrellus redivivus</name>
    <name type="common">Microworm</name>
    <dbReference type="NCBI Taxonomy" id="6233"/>
    <lineage>
        <taxon>Eukaryota</taxon>
        <taxon>Metazoa</taxon>
        <taxon>Ecdysozoa</taxon>
        <taxon>Nematoda</taxon>
        <taxon>Chromadorea</taxon>
        <taxon>Rhabditida</taxon>
        <taxon>Tylenchina</taxon>
        <taxon>Panagrolaimomorpha</taxon>
        <taxon>Panagrolaimoidea</taxon>
        <taxon>Panagrolaimidae</taxon>
        <taxon>Panagrellus</taxon>
    </lineage>
</organism>
<reference evidence="2" key="2">
    <citation type="submission" date="2020-10" db="UniProtKB">
        <authorList>
            <consortium name="WormBaseParasite"/>
        </authorList>
    </citation>
    <scope>IDENTIFICATION</scope>
</reference>
<dbReference type="AlphaFoldDB" id="A0A7E4VKN2"/>